<dbReference type="Proteomes" id="UP000479241">
    <property type="component" value="Unassembled WGS sequence"/>
</dbReference>
<dbReference type="PROSITE" id="PS01227">
    <property type="entry name" value="UPF0012"/>
    <property type="match status" value="1"/>
</dbReference>
<comment type="caution">
    <text evidence="3">The sequence shown here is derived from an EMBL/GenBank/DDBJ whole genome shotgun (WGS) entry which is preliminary data.</text>
</comment>
<dbReference type="Pfam" id="PF00795">
    <property type="entry name" value="CN_hydrolase"/>
    <property type="match status" value="1"/>
</dbReference>
<dbReference type="InterPro" id="IPR001110">
    <property type="entry name" value="UPF0012_CS"/>
</dbReference>
<dbReference type="InterPro" id="IPR036526">
    <property type="entry name" value="C-N_Hydrolase_sf"/>
</dbReference>
<dbReference type="AlphaFoldDB" id="A0A6L9W5N3"/>
<evidence type="ECO:0000256" key="1">
    <source>
        <dbReference type="ARBA" id="ARBA00010613"/>
    </source>
</evidence>
<evidence type="ECO:0000313" key="3">
    <source>
        <dbReference type="EMBL" id="NEK87327.1"/>
    </source>
</evidence>
<dbReference type="EMBL" id="JAAGWG010000030">
    <property type="protein sequence ID" value="NEK87327.1"/>
    <property type="molecule type" value="Genomic_DNA"/>
</dbReference>
<sequence>MTVPSTRTANVRLLQIAYGDTEPLVERVERVTALIRQQRGADLVVLPELWAHGGFSYESWQDGAEGVTGSTVSAIRAAAREARVVLHGGSIIERDPVSGALYNTAVVIDSGGELVATYRKLHRFGFSAGEPTLLTAGDQLATVDLDLGGEFVPVGLATCYDLRFPELFRMLTVNGMQLSVIVAAWPLARVEHWRVLAQARAVENQVVVIACNTAGTHAGVTMGGHSMVVDPLGRVLAEAGEDEEVLAVELDLGGVDATRANFPVLLDRRF</sequence>
<organism evidence="3 4">
    <name type="scientific">Blastococcus saxobsidens</name>
    <dbReference type="NCBI Taxonomy" id="138336"/>
    <lineage>
        <taxon>Bacteria</taxon>
        <taxon>Bacillati</taxon>
        <taxon>Actinomycetota</taxon>
        <taxon>Actinomycetes</taxon>
        <taxon>Geodermatophilales</taxon>
        <taxon>Geodermatophilaceae</taxon>
        <taxon>Blastococcus</taxon>
    </lineage>
</organism>
<proteinExistence type="inferred from homology"/>
<dbReference type="PANTHER" id="PTHR23088:SF27">
    <property type="entry name" value="DEAMINATED GLUTATHIONE AMIDASE"/>
    <property type="match status" value="1"/>
</dbReference>
<accession>A0A6L9W5N3</accession>
<protein>
    <submittedName>
        <fullName evidence="3">Carbon-nitrogen family hydrolase</fullName>
    </submittedName>
</protein>
<reference evidence="3 4" key="1">
    <citation type="submission" date="2019-12" db="EMBL/GenBank/DDBJ databases">
        <title>the WGS of Blastococcus saxobsidens 67B17.</title>
        <authorList>
            <person name="Jiang Z."/>
        </authorList>
    </citation>
    <scope>NUCLEOTIDE SEQUENCE [LARGE SCALE GENOMIC DNA]</scope>
    <source>
        <strain evidence="3 4">67B17</strain>
    </source>
</reference>
<dbReference type="Gene3D" id="3.60.110.10">
    <property type="entry name" value="Carbon-nitrogen hydrolase"/>
    <property type="match status" value="1"/>
</dbReference>
<dbReference type="PROSITE" id="PS50263">
    <property type="entry name" value="CN_HYDROLASE"/>
    <property type="match status" value="1"/>
</dbReference>
<feature type="domain" description="CN hydrolase" evidence="2">
    <location>
        <begin position="6"/>
        <end position="252"/>
    </location>
</feature>
<keyword evidence="3" id="KW-0378">Hydrolase</keyword>
<dbReference type="InterPro" id="IPR003010">
    <property type="entry name" value="C-N_Hydrolase"/>
</dbReference>
<gene>
    <name evidence="3" type="ORF">GCU60_16420</name>
</gene>
<dbReference type="PANTHER" id="PTHR23088">
    <property type="entry name" value="NITRILASE-RELATED"/>
    <property type="match status" value="1"/>
</dbReference>
<name>A0A6L9W5N3_9ACTN</name>
<dbReference type="RefSeq" id="WP_116451735.1">
    <property type="nucleotide sequence ID" value="NZ_JAAGWG010000030.1"/>
</dbReference>
<evidence type="ECO:0000259" key="2">
    <source>
        <dbReference type="PROSITE" id="PS50263"/>
    </source>
</evidence>
<dbReference type="GO" id="GO:0016787">
    <property type="term" value="F:hydrolase activity"/>
    <property type="evidence" value="ECO:0007669"/>
    <property type="project" value="UniProtKB-KW"/>
</dbReference>
<evidence type="ECO:0000313" key="4">
    <source>
        <dbReference type="Proteomes" id="UP000479241"/>
    </source>
</evidence>
<dbReference type="SUPFAM" id="SSF56317">
    <property type="entry name" value="Carbon-nitrogen hydrolase"/>
    <property type="match status" value="1"/>
</dbReference>
<comment type="similarity">
    <text evidence="1">Belongs to the carbon-nitrogen hydrolase superfamily. NIT1/NIT2 family.</text>
</comment>
<dbReference type="CDD" id="cd07583">
    <property type="entry name" value="nitrilase_5"/>
    <property type="match status" value="1"/>
</dbReference>